<reference evidence="2" key="1">
    <citation type="journal article" date="2019" name="Int. J. Syst. Evol. Microbiol.">
        <title>The Global Catalogue of Microorganisms (GCM) 10K type strain sequencing project: providing services to taxonomists for standard genome sequencing and annotation.</title>
        <authorList>
            <consortium name="The Broad Institute Genomics Platform"/>
            <consortium name="The Broad Institute Genome Sequencing Center for Infectious Disease"/>
            <person name="Wu L."/>
            <person name="Ma J."/>
        </authorList>
    </citation>
    <scope>NUCLEOTIDE SEQUENCE [LARGE SCALE GENOMIC DNA]</scope>
    <source>
        <strain evidence="2">CGMCC 1.16060</strain>
    </source>
</reference>
<dbReference type="Proteomes" id="UP000655016">
    <property type="component" value="Unassembled WGS sequence"/>
</dbReference>
<keyword evidence="2" id="KW-1185">Reference proteome</keyword>
<comment type="caution">
    <text evidence="1">The sequence shown here is derived from an EMBL/GenBank/DDBJ whole genome shotgun (WGS) entry which is preliminary data.</text>
</comment>
<sequence>MVGFTTKDIADRGTKGVLKTDFLLLKINEEVNYFGSNSKQVLKMKPKLQEVNTYKSIKGVFQSIDIYLFDG</sequence>
<proteinExistence type="predicted"/>
<evidence type="ECO:0000313" key="1">
    <source>
        <dbReference type="EMBL" id="GGF00657.1"/>
    </source>
</evidence>
<evidence type="ECO:0000313" key="2">
    <source>
        <dbReference type="Proteomes" id="UP000655016"/>
    </source>
</evidence>
<dbReference type="EMBL" id="BMKP01000001">
    <property type="protein sequence ID" value="GGF00657.1"/>
    <property type="molecule type" value="Genomic_DNA"/>
</dbReference>
<accession>A0ABQ1TQV5</accession>
<organism evidence="1 2">
    <name type="scientific">Flavobacterium limi</name>
    <dbReference type="NCBI Taxonomy" id="2045105"/>
    <lineage>
        <taxon>Bacteria</taxon>
        <taxon>Pseudomonadati</taxon>
        <taxon>Bacteroidota</taxon>
        <taxon>Flavobacteriia</taxon>
        <taxon>Flavobacteriales</taxon>
        <taxon>Flavobacteriaceae</taxon>
        <taxon>Flavobacterium</taxon>
    </lineage>
</organism>
<gene>
    <name evidence="1" type="ORF">GCM10011518_07590</name>
</gene>
<name>A0ABQ1TQV5_9FLAO</name>
<protein>
    <submittedName>
        <fullName evidence="1">Uncharacterized protein</fullName>
    </submittedName>
</protein>